<dbReference type="AlphaFoldDB" id="A0A0V1BXX9"/>
<protein>
    <submittedName>
        <fullName evidence="1">Uncharacterized protein</fullName>
    </submittedName>
</protein>
<keyword evidence="2" id="KW-1185">Reference proteome</keyword>
<evidence type="ECO:0000313" key="2">
    <source>
        <dbReference type="Proteomes" id="UP000054776"/>
    </source>
</evidence>
<sequence>MFALNSSANSLLPDNVVNEKPTLAADQSTTYLLLQANLSTPCNNTFVGLENSWFALLIVYTSKSKQY</sequence>
<gene>
    <name evidence="1" type="ORF">T01_5688</name>
</gene>
<organism evidence="1 2">
    <name type="scientific">Trichinella spiralis</name>
    <name type="common">Trichina worm</name>
    <dbReference type="NCBI Taxonomy" id="6334"/>
    <lineage>
        <taxon>Eukaryota</taxon>
        <taxon>Metazoa</taxon>
        <taxon>Ecdysozoa</taxon>
        <taxon>Nematoda</taxon>
        <taxon>Enoplea</taxon>
        <taxon>Dorylaimia</taxon>
        <taxon>Trichinellida</taxon>
        <taxon>Trichinellidae</taxon>
        <taxon>Trichinella</taxon>
    </lineage>
</organism>
<reference evidence="1 2" key="1">
    <citation type="submission" date="2015-01" db="EMBL/GenBank/DDBJ databases">
        <title>Evolution of Trichinella species and genotypes.</title>
        <authorList>
            <person name="Korhonen P.K."/>
            <person name="Edoardo P."/>
            <person name="Giuseppe L.R."/>
            <person name="Gasser R.B."/>
        </authorList>
    </citation>
    <scope>NUCLEOTIDE SEQUENCE [LARGE SCALE GENOMIC DNA]</scope>
    <source>
        <strain evidence="1">ISS3</strain>
    </source>
</reference>
<dbReference type="OrthoDB" id="10511634at2759"/>
<dbReference type="InParanoid" id="A0A0V1BXX9"/>
<proteinExistence type="predicted"/>
<accession>A0A0V1BXX9</accession>
<comment type="caution">
    <text evidence="1">The sequence shown here is derived from an EMBL/GenBank/DDBJ whole genome shotgun (WGS) entry which is preliminary data.</text>
</comment>
<dbReference type="EMBL" id="JYDH01000006">
    <property type="protein sequence ID" value="KRY41901.1"/>
    <property type="molecule type" value="Genomic_DNA"/>
</dbReference>
<evidence type="ECO:0000313" key="1">
    <source>
        <dbReference type="EMBL" id="KRY41901.1"/>
    </source>
</evidence>
<dbReference type="Proteomes" id="UP000054776">
    <property type="component" value="Unassembled WGS sequence"/>
</dbReference>
<name>A0A0V1BXX9_TRISP</name>